<organism evidence="6 7">
    <name type="scientific">Astrephomene gubernaculifera</name>
    <dbReference type="NCBI Taxonomy" id="47775"/>
    <lineage>
        <taxon>Eukaryota</taxon>
        <taxon>Viridiplantae</taxon>
        <taxon>Chlorophyta</taxon>
        <taxon>core chlorophytes</taxon>
        <taxon>Chlorophyceae</taxon>
        <taxon>CS clade</taxon>
        <taxon>Chlamydomonadales</taxon>
        <taxon>Astrephomenaceae</taxon>
        <taxon>Astrephomene</taxon>
    </lineage>
</organism>
<feature type="repeat" description="WD" evidence="3">
    <location>
        <begin position="2674"/>
        <end position="2711"/>
    </location>
</feature>
<dbReference type="InterPro" id="IPR001680">
    <property type="entry name" value="WD40_rpt"/>
</dbReference>
<dbReference type="InterPro" id="IPR056884">
    <property type="entry name" value="NPHP3-like_N"/>
</dbReference>
<keyword evidence="2" id="KW-0677">Repeat</keyword>
<feature type="compositionally biased region" description="Gly residues" evidence="4">
    <location>
        <begin position="2587"/>
        <end position="2610"/>
    </location>
</feature>
<dbReference type="CDD" id="cd00200">
    <property type="entry name" value="WD40"/>
    <property type="match status" value="3"/>
</dbReference>
<accession>A0AAD3DRI2</accession>
<keyword evidence="1 3" id="KW-0853">WD repeat</keyword>
<evidence type="ECO:0000313" key="6">
    <source>
        <dbReference type="EMBL" id="GFR45282.1"/>
    </source>
</evidence>
<sequence>MGCGASRNVTAVTEQRQPVSGTPDQPPGLEHALAVAEKEAIPASAFGAAAAPADAAAKPAADSAPSSSTAPNRPRLFTGSRSLEEQFTDEQLRLWNVTKLLQRLAAAAADDPAGPSLPASPAAGSGARAASHLARRAVGADAGSVAAGGGSEGGGVGGGGLGEQEVAANARRQVSECAVSLEFLLEFAREIPDEWRTGQVVQELVKGFTVGRQSRFTDLMPTRHVKRPDYFISHKWDSPFHYLVRSVRDYLSGAVPGEVYVWLDIFAVNQHPGQEQQDDLAQLNNAISIASGGTLVVLDHEAGPLGRVWCLFEIWITVREKGLGSLHLLTYGFTNSDIRDCFQAIDVKTAKATNEDDRQRILKYIERSYESLDEFNEMLKLLFLLDPLDYSSDMKEMLRSITFTANAAARGASLTGAPEGSAGGAGGGGDYSGLDPLKTSAAMQAAAASAAAQVAAARDAWRMHTVVERIRGMDPTAFQKDSRTAGGRAVSGPSLMIVYGVVGSGKSTFSASLARIAQERRERENRRMMGIPPGDDPMSALELPEVQVDALHFCKQSDRRRTDPLRMLKSLAYQLATNVPEMRPIYTSMPSESVSKISRLEEAFMELLQRPIQDYLEGSQLPSGAAAAGRTEPNKGRDGRGRSKQLVLMIDGVDEADGRAGSLDNNILRLLREHFPKLHPAVHIIVSCRNTFKGDDALAGLRGRYDKARTTVYEGASELRQNDHVRKLLEVNLHPPACRLDPSQCSMHDPDTLRAAVKAVTDKSRDSMVYIKVVLEHMSAVVKEQVKRQREEKAVLDNIKAVSDLNAFMAAAALQQQQRQQSGGANVFMVAPPVGDRAAAPHSGHSSSAATPADVEATAAALGANIKSLVASRMSELAAGGSQALAALDQELQEMIRGRFQGPSFTPQELAASANKVSTTWTSLPMQRNMSRSVAALARRGPSILASVGGGAGPSGVDSLGGAAGGGAGRGVVGGVGMSPLDSSAEDDFRWNWQDIKNLPNGLDAAYRQIFIKCFQKLAPQSHAQVMKLLQVLLAAREPLTRNQLQTLHLVSSPHDLQKLPGWGVLFYEREYMVFHMHKSLFEFLSNKEEAGPFFVDAQRGHKLIAAQLFKEIMVAPSAAAVASSAASVINGGAAGGDPMAASAVSQYTLRYAVTHLALADMLEELSQLLLNFDFWETIFEKGLGLEVLGDLIHIRGWELPKDFIASADVVAASSTVVSHVIRWLQRDGAMLKQYPKAVLQLATDTPVNSLVSKAALSYHRHPHAHLVNKDAGWPSNLMTLENSVHRTNSVAFLPKEDGGSSLRLVTGADDGVVRVWDMRSGDLLFAMQPPIQAYQGLPPAVKCIAVASMHNGTTQIASAGKDSAVRLWNIKTGQQFADLGKSNSAITGTVRALAVSPDGRIILSAGDDLALRVWTPGGTSRDAGARLTDEGDVELAPAGAAAAPAAVEDAEEDPSKMWASPVVTIIQDKPHKKVIRCIAFSIDGQLFATGSDDDASTNAVALCLWETEGFKLRAILRGHISSVKCVAFTTRPVSISGAHSAAASSPTAAPQHLLASGSADRTVRLWYTRPPAGSSSPDGSSAPGSEEHWAVPNQKLQGHTACVRAVAFSPDGIKMASAGEDCSVRLWGVVSRQQLAVFHGHSGAVVSLSFDCPDGMVLASCSDTEVRLWDTNNYPQVTVMHGHESGVNTIAFTSDGKFLASGSDDAGLTIWKDCGENKWIKCKTISRDATGKLGHSGSIIALDFSPVDDDGSGCLLNSRGSYLLATASADKTIRLWLIQESIKLTGEQAKAVTNFTNALRRKGKLAGPETNLEERNLDPEGRFLQMELLSVVQGHDGSVRAISFSADGTLLATGSNDRTVRLWTVPKTPGDPVAPFLVLSGHTDVIRCVAFSPVASSRLMASASEDRTVRLWHVAPAGQGASRLHRELRGHDSWVICCAFSSHGQRVATASLDKTVRIWSVATGEQQLVLHGHSSGVTSVAFSPDSMTLVSGGADDSVRQWNARTGQQLAMMQGHIGQIAAVAYSPTGHAVGSGAADATVRLWDATRGQQVAGVQGDAGSFQTIAISPDDKLVSSSADDNVIRLWDMSTGKQHAVLQGHTSWIVAICFGYQDCDTDGDPHLMLASCSDDCSIRVWDCETSECVRELRGHTGSVRAVAWESLKWNHIASAGNDYTVRLWNVPRGSQVDLYKGHTDVIRSLAFSPDGLLLASSAEDTTIRLYHVGHITGSDAERPEWLPELPGSGVVLRGHESWVLSVAFGPRKEKTENRMLVSGSWDNTVRLWSLPAEGKTEPSCVAILRGHTARINSVAVSMFAGHEVIASASNDSTIWLWSRSSRLELPEGHCGWEAVAKIRGHAGHVNAVAFNSKGSRLASASEDETVRLWDIMPTNSPDQLDAVQARDFKGIQGTITVLSMSPDGQLLASGSDDHTLRLWSTRSNQQLMVLQGHGSAVSALAFDDEGALLASGSVCGSVLLWAKEPAGAGSREGWSQVAKLDLALQVPDAAVSALALTHHTPAATLAASSRPSYTATAGGDLTSCFPPAASQAFGGSSTTAAAGIAGASAADATKLLLACGTRPRELQERGLLSGGGGGMQGAGGGMYGRARGGSTGRATGRRTGGRGGGVGAGNGDDDFFGGRLISSSLTLWDVEALRRQGLQPSHLRTCKPFKTLKCQSAISCTVFSSSGDMLASASFDNVVYLWRPSQQSPLARMCHPSAPDLATSLCFTQDGTMLVAACRFSERIDVYDVQKACTSKEGSVTPPLPLGELDGSGLEGCAVAPCDHLGDGTAERQLIVSRSGYKNQAMHLQVLELPAAEDSGGAASREEEAGAAAGAQQRPQQQGAAAGAAIAAVSSPSSISLSSLAPREVANVYTTMPIQQIACFEDLLVVTNGRSIDFYRLGGGAMG</sequence>
<dbReference type="PRINTS" id="PR00320">
    <property type="entry name" value="GPROTEINBRPT"/>
</dbReference>
<name>A0AAD3DRI2_9CHLO</name>
<dbReference type="EMBL" id="BMAR01000009">
    <property type="protein sequence ID" value="GFR45282.1"/>
    <property type="molecule type" value="Genomic_DNA"/>
</dbReference>
<feature type="repeat" description="WD" evidence="3">
    <location>
        <begin position="1880"/>
        <end position="1915"/>
    </location>
</feature>
<dbReference type="InterPro" id="IPR020472">
    <property type="entry name" value="WD40_PAC1"/>
</dbReference>
<feature type="repeat" description="WD" evidence="3">
    <location>
        <begin position="2055"/>
        <end position="2096"/>
    </location>
</feature>
<feature type="repeat" description="WD" evidence="3">
    <location>
        <begin position="1833"/>
        <end position="1866"/>
    </location>
</feature>
<dbReference type="PANTHER" id="PTHR19848">
    <property type="entry name" value="WD40 REPEAT PROTEIN"/>
    <property type="match status" value="1"/>
</dbReference>
<feature type="domain" description="Nephrocystin 3-like N-terminal" evidence="5">
    <location>
        <begin position="491"/>
        <end position="610"/>
    </location>
</feature>
<reference evidence="6 7" key="1">
    <citation type="journal article" date="2021" name="Sci. Rep.">
        <title>Genome sequencing of the multicellular alga Astrephomene provides insights into convergent evolution of germ-soma differentiation.</title>
        <authorList>
            <person name="Yamashita S."/>
            <person name="Yamamoto K."/>
            <person name="Matsuzaki R."/>
            <person name="Suzuki S."/>
            <person name="Yamaguchi H."/>
            <person name="Hirooka S."/>
            <person name="Minakuchi Y."/>
            <person name="Miyagishima S."/>
            <person name="Kawachi M."/>
            <person name="Toyoda A."/>
            <person name="Nozaki H."/>
        </authorList>
    </citation>
    <scope>NUCLEOTIDE SEQUENCE [LARGE SCALE GENOMIC DNA]</scope>
    <source>
        <strain evidence="6 7">NIES-4017</strain>
    </source>
</reference>
<evidence type="ECO:0000256" key="1">
    <source>
        <dbReference type="ARBA" id="ARBA00022574"/>
    </source>
</evidence>
<dbReference type="InterPro" id="IPR015943">
    <property type="entry name" value="WD40/YVTN_repeat-like_dom_sf"/>
</dbReference>
<feature type="repeat" description="WD" evidence="3">
    <location>
        <begin position="1597"/>
        <end position="1638"/>
    </location>
</feature>
<feature type="repeat" description="WD" evidence="3">
    <location>
        <begin position="2299"/>
        <end position="2333"/>
    </location>
</feature>
<feature type="region of interest" description="Disordered" evidence="4">
    <location>
        <begin position="1569"/>
        <end position="1588"/>
    </location>
</feature>
<dbReference type="InterPro" id="IPR036322">
    <property type="entry name" value="WD40_repeat_dom_sf"/>
</dbReference>
<dbReference type="Pfam" id="PF00400">
    <property type="entry name" value="WD40"/>
    <property type="match status" value="22"/>
</dbReference>
<dbReference type="PROSITE" id="PS50082">
    <property type="entry name" value="WD_REPEATS_2"/>
    <property type="match status" value="22"/>
</dbReference>
<feature type="repeat" description="WD" evidence="3">
    <location>
        <begin position="2247"/>
        <end position="2285"/>
    </location>
</feature>
<feature type="compositionally biased region" description="Low complexity" evidence="4">
    <location>
        <begin position="2829"/>
        <end position="2839"/>
    </location>
</feature>
<feature type="repeat" description="WD" evidence="3">
    <location>
        <begin position="1929"/>
        <end position="1970"/>
    </location>
</feature>
<feature type="region of interest" description="Disordered" evidence="4">
    <location>
        <begin position="620"/>
        <end position="643"/>
    </location>
</feature>
<feature type="repeat" description="WD" evidence="3">
    <location>
        <begin position="1971"/>
        <end position="2012"/>
    </location>
</feature>
<feature type="compositionally biased region" description="Polar residues" evidence="4">
    <location>
        <begin position="7"/>
        <end position="23"/>
    </location>
</feature>
<feature type="repeat" description="WD" evidence="3">
    <location>
        <begin position="2147"/>
        <end position="2189"/>
    </location>
</feature>
<dbReference type="Gene3D" id="1.25.40.370">
    <property type="match status" value="1"/>
</dbReference>
<feature type="repeat" description="WD" evidence="3">
    <location>
        <begin position="2353"/>
        <end position="2386"/>
    </location>
</feature>
<feature type="region of interest" description="Disordered" evidence="4">
    <location>
        <begin position="47"/>
        <end position="80"/>
    </location>
</feature>
<feature type="compositionally biased region" description="Low complexity" evidence="4">
    <location>
        <begin position="47"/>
        <end position="71"/>
    </location>
</feature>
<dbReference type="PANTHER" id="PTHR19848:SF8">
    <property type="entry name" value="F-BOX AND WD REPEAT DOMAIN CONTAINING 7"/>
    <property type="match status" value="1"/>
</dbReference>
<evidence type="ECO:0000256" key="2">
    <source>
        <dbReference type="ARBA" id="ARBA00022737"/>
    </source>
</evidence>
<evidence type="ECO:0000256" key="3">
    <source>
        <dbReference type="PROSITE-ProRule" id="PRU00221"/>
    </source>
</evidence>
<feature type="repeat" description="WD" evidence="3">
    <location>
        <begin position="1384"/>
        <end position="1415"/>
    </location>
</feature>
<feature type="repeat" description="WD" evidence="3">
    <location>
        <begin position="1681"/>
        <end position="1713"/>
    </location>
</feature>
<dbReference type="Proteomes" id="UP001054857">
    <property type="component" value="Unassembled WGS sequence"/>
</dbReference>
<dbReference type="SUPFAM" id="SSF50978">
    <property type="entry name" value="WD40 repeat-like"/>
    <property type="match status" value="5"/>
</dbReference>
<evidence type="ECO:0000259" key="5">
    <source>
        <dbReference type="Pfam" id="PF24883"/>
    </source>
</evidence>
<evidence type="ECO:0000313" key="7">
    <source>
        <dbReference type="Proteomes" id="UP001054857"/>
    </source>
</evidence>
<feature type="compositionally biased region" description="Gly residues" evidence="4">
    <location>
        <begin position="2620"/>
        <end position="2629"/>
    </location>
</feature>
<dbReference type="InterPro" id="IPR019775">
    <property type="entry name" value="WD40_repeat_CS"/>
</dbReference>
<feature type="compositionally biased region" description="Basic and acidic residues" evidence="4">
    <location>
        <begin position="632"/>
        <end position="641"/>
    </location>
</feature>
<dbReference type="Pfam" id="PF24883">
    <property type="entry name" value="NPHP3_N"/>
    <property type="match status" value="1"/>
</dbReference>
<feature type="repeat" description="WD" evidence="3">
    <location>
        <begin position="2445"/>
        <end position="2476"/>
    </location>
</feature>
<feature type="repeat" description="WD" evidence="3">
    <location>
        <begin position="1305"/>
        <end position="1327"/>
    </location>
</feature>
<dbReference type="PROSITE" id="PS50294">
    <property type="entry name" value="WD_REPEATS_REGION"/>
    <property type="match status" value="16"/>
</dbReference>
<keyword evidence="7" id="KW-1185">Reference proteome</keyword>
<proteinExistence type="predicted"/>
<dbReference type="InterPro" id="IPR027417">
    <property type="entry name" value="P-loop_NTPase"/>
</dbReference>
<dbReference type="SUPFAM" id="SSF52540">
    <property type="entry name" value="P-loop containing nucleoside triphosphate hydrolases"/>
    <property type="match status" value="1"/>
</dbReference>
<feature type="compositionally biased region" description="Low complexity" evidence="4">
    <location>
        <begin position="1571"/>
        <end position="1585"/>
    </location>
</feature>
<feature type="repeat" description="WD" evidence="3">
    <location>
        <begin position="2403"/>
        <end position="2444"/>
    </location>
</feature>
<feature type="repeat" description="WD" evidence="3">
    <location>
        <begin position="1639"/>
        <end position="1680"/>
    </location>
</feature>
<feature type="repeat" description="WD" evidence="3">
    <location>
        <begin position="1537"/>
        <end position="1567"/>
    </location>
</feature>
<feature type="repeat" description="WD" evidence="3">
    <location>
        <begin position="1357"/>
        <end position="1379"/>
    </location>
</feature>
<dbReference type="PROSITE" id="PS00678">
    <property type="entry name" value="WD_REPEATS_1"/>
    <property type="match status" value="6"/>
</dbReference>
<feature type="region of interest" description="Disordered" evidence="4">
    <location>
        <begin position="2583"/>
        <end position="2629"/>
    </location>
</feature>
<feature type="repeat" description="WD" evidence="3">
    <location>
        <begin position="2013"/>
        <end position="2054"/>
    </location>
</feature>
<comment type="caution">
    <text evidence="6">The sequence shown here is derived from an EMBL/GenBank/DDBJ whole genome shotgun (WGS) entry which is preliminary data.</text>
</comment>
<feature type="region of interest" description="Disordered" evidence="4">
    <location>
        <begin position="1"/>
        <end position="29"/>
    </location>
</feature>
<feature type="repeat" description="WD" evidence="3">
    <location>
        <begin position="2123"/>
        <end position="2146"/>
    </location>
</feature>
<dbReference type="Gene3D" id="2.130.10.10">
    <property type="entry name" value="YVTN repeat-like/Quinoprotein amine dehydrogenase"/>
    <property type="match status" value="9"/>
</dbReference>
<feature type="repeat" description="WD" evidence="3">
    <location>
        <begin position="2190"/>
        <end position="2223"/>
    </location>
</feature>
<dbReference type="SMART" id="SM00320">
    <property type="entry name" value="WD40"/>
    <property type="match status" value="25"/>
</dbReference>
<gene>
    <name evidence="6" type="ORF">Agub_g6390</name>
</gene>
<feature type="region of interest" description="Disordered" evidence="4">
    <location>
        <begin position="520"/>
        <end position="539"/>
    </location>
</feature>
<feature type="region of interest" description="Disordered" evidence="4">
    <location>
        <begin position="2815"/>
        <end position="2839"/>
    </location>
</feature>
<evidence type="ECO:0000256" key="4">
    <source>
        <dbReference type="SAM" id="MobiDB-lite"/>
    </source>
</evidence>
<protein>
    <recommendedName>
        <fullName evidence="5">Nephrocystin 3-like N-terminal domain-containing protein</fullName>
    </recommendedName>
</protein>